<dbReference type="Proteomes" id="UP000790377">
    <property type="component" value="Unassembled WGS sequence"/>
</dbReference>
<evidence type="ECO:0000313" key="2">
    <source>
        <dbReference type="Proteomes" id="UP000790377"/>
    </source>
</evidence>
<gene>
    <name evidence="1" type="ORF">BJ138DRAFT_1168506</name>
</gene>
<organism evidence="1 2">
    <name type="scientific">Hygrophoropsis aurantiaca</name>
    <dbReference type="NCBI Taxonomy" id="72124"/>
    <lineage>
        <taxon>Eukaryota</taxon>
        <taxon>Fungi</taxon>
        <taxon>Dikarya</taxon>
        <taxon>Basidiomycota</taxon>
        <taxon>Agaricomycotina</taxon>
        <taxon>Agaricomycetes</taxon>
        <taxon>Agaricomycetidae</taxon>
        <taxon>Boletales</taxon>
        <taxon>Coniophorineae</taxon>
        <taxon>Hygrophoropsidaceae</taxon>
        <taxon>Hygrophoropsis</taxon>
    </lineage>
</organism>
<comment type="caution">
    <text evidence="1">The sequence shown here is derived from an EMBL/GenBank/DDBJ whole genome shotgun (WGS) entry which is preliminary data.</text>
</comment>
<accession>A0ACB7ZS33</accession>
<reference evidence="1" key="1">
    <citation type="journal article" date="2021" name="New Phytol.">
        <title>Evolutionary innovations through gain and loss of genes in the ectomycorrhizal Boletales.</title>
        <authorList>
            <person name="Wu G."/>
            <person name="Miyauchi S."/>
            <person name="Morin E."/>
            <person name="Kuo A."/>
            <person name="Drula E."/>
            <person name="Varga T."/>
            <person name="Kohler A."/>
            <person name="Feng B."/>
            <person name="Cao Y."/>
            <person name="Lipzen A."/>
            <person name="Daum C."/>
            <person name="Hundley H."/>
            <person name="Pangilinan J."/>
            <person name="Johnson J."/>
            <person name="Barry K."/>
            <person name="LaButti K."/>
            <person name="Ng V."/>
            <person name="Ahrendt S."/>
            <person name="Min B."/>
            <person name="Choi I.G."/>
            <person name="Park H."/>
            <person name="Plett J.M."/>
            <person name="Magnuson J."/>
            <person name="Spatafora J.W."/>
            <person name="Nagy L.G."/>
            <person name="Henrissat B."/>
            <person name="Grigoriev I.V."/>
            <person name="Yang Z.L."/>
            <person name="Xu J."/>
            <person name="Martin F.M."/>
        </authorList>
    </citation>
    <scope>NUCLEOTIDE SEQUENCE</scope>
    <source>
        <strain evidence="1">ATCC 28755</strain>
    </source>
</reference>
<sequence>MSYKMAAMSIVYKWLQVLHISRIRVPLSMPNALPDEILCEIICHLPIRCIVLLRQVSKRLNAITYERSIWVHVYRISTLVRPGGPYTWQTTQMLESHLIQSTKLSRNWPPNDDAKPIRSRVINSSLLRNINGKLVLGRWLFAYSPILSARILCYDLDGAENSAIEEPYSVLYEWEKDCKIVCMEFVQTLLTERSGDKSLPVGFILATVCNDVSSLTTRTLYSVILADGMFPTLQFVLRLNPSVFSNALVIGPRLLAIYSNPSDANDALFVDIESYRCYKFPESVSSIAKQLVPQGYCRFNSQEIVISSTHVLLIRPYRDVRQPGKCLGTYIQAYAIPSPQGSGSGSLADQALPSLLTLQLTHEGAIDLNLSGRCPLLRDTEVDQIANTIRIVVSRTLLLEQKASAMVRLTLNPVVHGIGSITFEPPTNTIEAERSSRALFLPSLNGSTRAVKSFLRGNTMGIRAMVIDDEDSANTHTAADNDMRCFQELSLNSASHPVGFDMYRG</sequence>
<name>A0ACB7ZS33_9AGAM</name>
<proteinExistence type="predicted"/>
<keyword evidence="2" id="KW-1185">Reference proteome</keyword>
<dbReference type="EMBL" id="MU269174">
    <property type="protein sequence ID" value="KAH7903148.1"/>
    <property type="molecule type" value="Genomic_DNA"/>
</dbReference>
<protein>
    <submittedName>
        <fullName evidence="1">Uncharacterized protein</fullName>
    </submittedName>
</protein>
<feature type="non-terminal residue" evidence="1">
    <location>
        <position position="505"/>
    </location>
</feature>
<evidence type="ECO:0000313" key="1">
    <source>
        <dbReference type="EMBL" id="KAH7903148.1"/>
    </source>
</evidence>